<dbReference type="OrthoDB" id="582963at2"/>
<dbReference type="AlphaFoldDB" id="A0A1U7IP13"/>
<sequence length="510" mass="56818">MALAPIIIRVGSILLSNTNRILGVPALKNAFLTGGIRGFARALSTRIITSIVAYFTITKIVQLAFTAIEYLWRFDWNISDENINKQIESKFNTLMGSVGGALGTTIGGTTCTLGMLYIYPQALMFVDEIGGELWEEIASAWTAVLNLGARLAAETIFLNGYKSVRNWLKKSGVAAQILGEEKAKKWGNSRHVVSMAKTWENIVESIKPEWMKQFVEELTEEGYESCKEFALIVANRADQAIGIQKAGLKKAVLGKEQIIEIYPNRDIPSEVTVLAGREELVRAQTVQVLAQHQLMGNRDVGIVIGGENFSENAGRRAPKQVSLIIEFSPRNEKPYFKPLTIDGVERILRPRYEISNVRKTRLDWALIQQACGGINGYMYGRENVTYNLISEMGENRGQVRIYGQTKAEAKDIAKKLIALTDSQISTGAAGEELDEGNKTSQRGNMKPITRVYPYRVTVIVGVDTLRREGRKKLTSAQANSLIRKAVFPLRGTEKPYWWDETIASLFTLVD</sequence>
<dbReference type="EMBL" id="MRCE01000006">
    <property type="protein sequence ID" value="OKH39077.1"/>
    <property type="molecule type" value="Genomic_DNA"/>
</dbReference>
<proteinExistence type="predicted"/>
<evidence type="ECO:0000313" key="2">
    <source>
        <dbReference type="Proteomes" id="UP000185860"/>
    </source>
</evidence>
<evidence type="ECO:0000313" key="1">
    <source>
        <dbReference type="EMBL" id="OKH39077.1"/>
    </source>
</evidence>
<gene>
    <name evidence="1" type="ORF">NIES2119_08075</name>
</gene>
<accession>A0A1U7IP13</accession>
<organism evidence="1 2">
    <name type="scientific">[Phormidium ambiguum] IAM M-71</name>
    <dbReference type="NCBI Taxonomy" id="454136"/>
    <lineage>
        <taxon>Bacteria</taxon>
        <taxon>Bacillati</taxon>
        <taxon>Cyanobacteriota</taxon>
        <taxon>Cyanophyceae</taxon>
        <taxon>Oscillatoriophycideae</taxon>
        <taxon>Aerosakkonematales</taxon>
        <taxon>Aerosakkonemataceae</taxon>
        <taxon>Floridanema</taxon>
    </lineage>
</organism>
<reference evidence="1 2" key="1">
    <citation type="submission" date="2016-11" db="EMBL/GenBank/DDBJ databases">
        <title>Draft Genome Sequences of Nine Cyanobacterial Strains from Diverse Habitats.</title>
        <authorList>
            <person name="Zhu T."/>
            <person name="Hou S."/>
            <person name="Lu X."/>
            <person name="Hess W.R."/>
        </authorList>
    </citation>
    <scope>NUCLEOTIDE SEQUENCE [LARGE SCALE GENOMIC DNA]</scope>
    <source>
        <strain evidence="1 2">IAM M-71</strain>
    </source>
</reference>
<dbReference type="Proteomes" id="UP000185860">
    <property type="component" value="Unassembled WGS sequence"/>
</dbReference>
<dbReference type="STRING" id="454136.NIES2119_08075"/>
<protein>
    <submittedName>
        <fullName evidence="1">Uncharacterized protein</fullName>
    </submittedName>
</protein>
<name>A0A1U7IP13_9CYAN</name>
<dbReference type="RefSeq" id="WP_073592939.1">
    <property type="nucleotide sequence ID" value="NZ_MRCE01000006.1"/>
</dbReference>
<comment type="caution">
    <text evidence="1">The sequence shown here is derived from an EMBL/GenBank/DDBJ whole genome shotgun (WGS) entry which is preliminary data.</text>
</comment>